<keyword evidence="11" id="KW-1185">Reference proteome</keyword>
<reference evidence="10" key="1">
    <citation type="submission" date="2023-07" db="EMBL/GenBank/DDBJ databases">
        <title>Between Cages and Wild: Unraveling the Impact of Captivity on Animal Microbiomes and Antimicrobial Resistance.</title>
        <authorList>
            <person name="Schmartz G.P."/>
            <person name="Rehner J."/>
            <person name="Schuff M.J."/>
            <person name="Becker S.L."/>
            <person name="Kravczyk M."/>
            <person name="Gurevich A."/>
            <person name="Francke R."/>
            <person name="Mueller R."/>
            <person name="Keller V."/>
            <person name="Keller A."/>
        </authorList>
    </citation>
    <scope>NUCLEOTIDE SEQUENCE</scope>
    <source>
        <strain evidence="10">S12M_St_49</strain>
    </source>
</reference>
<feature type="transmembrane region" description="Helical" evidence="8">
    <location>
        <begin position="345"/>
        <end position="367"/>
    </location>
</feature>
<evidence type="ECO:0000256" key="7">
    <source>
        <dbReference type="SAM" id="MobiDB-lite"/>
    </source>
</evidence>
<dbReference type="GO" id="GO:0004674">
    <property type="term" value="F:protein serine/threonine kinase activity"/>
    <property type="evidence" value="ECO:0007669"/>
    <property type="project" value="UniProtKB-KW"/>
</dbReference>
<evidence type="ECO:0000313" key="10">
    <source>
        <dbReference type="EMBL" id="MDO4841316.1"/>
    </source>
</evidence>
<organism evidence="10 11">
    <name type="scientific">Phoenicibacter congonensis</name>
    <dbReference type="NCBI Taxonomy" id="1944646"/>
    <lineage>
        <taxon>Bacteria</taxon>
        <taxon>Bacillati</taxon>
        <taxon>Actinomycetota</taxon>
        <taxon>Coriobacteriia</taxon>
        <taxon>Eggerthellales</taxon>
        <taxon>Eggerthellaceae</taxon>
        <taxon>Phoenicibacter</taxon>
    </lineage>
</organism>
<sequence length="410" mass="45783">MTEALVDETLDAQLAAFDEDSEWLILETLKQTPTEATQVVVKISDATQPKKRFIRKEFADGSKQGAAYERVWAEQCSGNELSCCPKIVDFYKYGTTRVVILEYAEGETLEQFIKSNTLSEDEIKRLFLKICDAVQELHTAFDVPLIHRDLKPTNIIVSDGEVRIIDLGIARFERGDSIPDTTQLGTPAFAPPEQYGFGETNAASDIYSLGMVFYFMLTKKLSSAPLRDNPQIVTGVPPEFLRVLLKSTAFDPKQRYSSVTEMKKALGALSKRSAKKSSEKKPVASANKAPAQVNKTNDAFKNTYAFKVVGRVWNVCVTVVWLLMFLAGVLGIFNANGEFANRSLTYRLVADIGIIIVPVTIWAFVLFDKSRLKKKHPRLEKYTFGWLLLLAFIGFVIMLAAGFITAYAPI</sequence>
<accession>A0AA43U9R6</accession>
<dbReference type="EMBL" id="JAUMVS010000010">
    <property type="protein sequence ID" value="MDO4841316.1"/>
    <property type="molecule type" value="Genomic_DNA"/>
</dbReference>
<evidence type="ECO:0000256" key="8">
    <source>
        <dbReference type="SAM" id="Phobius"/>
    </source>
</evidence>
<keyword evidence="3 10" id="KW-0808">Transferase</keyword>
<evidence type="ECO:0000259" key="9">
    <source>
        <dbReference type="PROSITE" id="PS50011"/>
    </source>
</evidence>
<dbReference type="Proteomes" id="UP001168575">
    <property type="component" value="Unassembled WGS sequence"/>
</dbReference>
<dbReference type="EC" id="2.7.11.1" evidence="1"/>
<name>A0AA43U9R6_9ACTN</name>
<dbReference type="Gene3D" id="1.10.510.10">
    <property type="entry name" value="Transferase(Phosphotransferase) domain 1"/>
    <property type="match status" value="1"/>
</dbReference>
<gene>
    <name evidence="10" type="ORF">Q3982_01380</name>
</gene>
<evidence type="ECO:0000256" key="2">
    <source>
        <dbReference type="ARBA" id="ARBA00022527"/>
    </source>
</evidence>
<feature type="transmembrane region" description="Helical" evidence="8">
    <location>
        <begin position="312"/>
        <end position="333"/>
    </location>
</feature>
<feature type="transmembrane region" description="Helical" evidence="8">
    <location>
        <begin position="387"/>
        <end position="408"/>
    </location>
</feature>
<dbReference type="SUPFAM" id="SSF56112">
    <property type="entry name" value="Protein kinase-like (PK-like)"/>
    <property type="match status" value="1"/>
</dbReference>
<keyword evidence="8" id="KW-1133">Transmembrane helix</keyword>
<dbReference type="AlphaFoldDB" id="A0AA43U9R6"/>
<keyword evidence="8" id="KW-0812">Transmembrane</keyword>
<dbReference type="InterPro" id="IPR011009">
    <property type="entry name" value="Kinase-like_dom_sf"/>
</dbReference>
<keyword evidence="5 10" id="KW-0418">Kinase</keyword>
<evidence type="ECO:0000256" key="5">
    <source>
        <dbReference type="ARBA" id="ARBA00022777"/>
    </source>
</evidence>
<dbReference type="InterPro" id="IPR008271">
    <property type="entry name" value="Ser/Thr_kinase_AS"/>
</dbReference>
<evidence type="ECO:0000256" key="6">
    <source>
        <dbReference type="ARBA" id="ARBA00022840"/>
    </source>
</evidence>
<keyword evidence="4" id="KW-0547">Nucleotide-binding</keyword>
<evidence type="ECO:0000313" key="11">
    <source>
        <dbReference type="Proteomes" id="UP001168575"/>
    </source>
</evidence>
<evidence type="ECO:0000256" key="4">
    <source>
        <dbReference type="ARBA" id="ARBA00022741"/>
    </source>
</evidence>
<dbReference type="CDD" id="cd14014">
    <property type="entry name" value="STKc_PknB_like"/>
    <property type="match status" value="1"/>
</dbReference>
<comment type="caution">
    <text evidence="10">The sequence shown here is derived from an EMBL/GenBank/DDBJ whole genome shotgun (WGS) entry which is preliminary data.</text>
</comment>
<protein>
    <recommendedName>
        <fullName evidence="1">non-specific serine/threonine protein kinase</fullName>
        <ecNumber evidence="1">2.7.11.1</ecNumber>
    </recommendedName>
</protein>
<dbReference type="PANTHER" id="PTHR43289">
    <property type="entry name" value="MITOGEN-ACTIVATED PROTEIN KINASE KINASE KINASE 20-RELATED"/>
    <property type="match status" value="1"/>
</dbReference>
<feature type="domain" description="Protein kinase" evidence="9">
    <location>
        <begin position="1"/>
        <end position="300"/>
    </location>
</feature>
<keyword evidence="8" id="KW-0472">Membrane</keyword>
<keyword evidence="6" id="KW-0067">ATP-binding</keyword>
<dbReference type="PANTHER" id="PTHR43289:SF6">
    <property type="entry name" value="SERINE_THREONINE-PROTEIN KINASE NEKL-3"/>
    <property type="match status" value="1"/>
</dbReference>
<dbReference type="PROSITE" id="PS50011">
    <property type="entry name" value="PROTEIN_KINASE_DOM"/>
    <property type="match status" value="1"/>
</dbReference>
<dbReference type="Pfam" id="PF00069">
    <property type="entry name" value="Pkinase"/>
    <property type="match status" value="1"/>
</dbReference>
<keyword evidence="2" id="KW-0723">Serine/threonine-protein kinase</keyword>
<evidence type="ECO:0000256" key="1">
    <source>
        <dbReference type="ARBA" id="ARBA00012513"/>
    </source>
</evidence>
<evidence type="ECO:0000256" key="3">
    <source>
        <dbReference type="ARBA" id="ARBA00022679"/>
    </source>
</evidence>
<dbReference type="Gene3D" id="1.20.140.150">
    <property type="match status" value="1"/>
</dbReference>
<dbReference type="SMART" id="SM00220">
    <property type="entry name" value="S_TKc"/>
    <property type="match status" value="1"/>
</dbReference>
<dbReference type="PROSITE" id="PS00108">
    <property type="entry name" value="PROTEIN_KINASE_ST"/>
    <property type="match status" value="1"/>
</dbReference>
<dbReference type="GO" id="GO:0005524">
    <property type="term" value="F:ATP binding"/>
    <property type="evidence" value="ECO:0007669"/>
    <property type="project" value="UniProtKB-KW"/>
</dbReference>
<feature type="region of interest" description="Disordered" evidence="7">
    <location>
        <begin position="270"/>
        <end position="289"/>
    </location>
</feature>
<dbReference type="InterPro" id="IPR000719">
    <property type="entry name" value="Prot_kinase_dom"/>
</dbReference>
<proteinExistence type="predicted"/>